<dbReference type="PROSITE" id="PS51318">
    <property type="entry name" value="TAT"/>
    <property type="match status" value="1"/>
</dbReference>
<dbReference type="Pfam" id="PF07394">
    <property type="entry name" value="DUF1501"/>
    <property type="match status" value="1"/>
</dbReference>
<evidence type="ECO:0000313" key="1">
    <source>
        <dbReference type="EMBL" id="GAA5171682.1"/>
    </source>
</evidence>
<dbReference type="Pfam" id="PF10518">
    <property type="entry name" value="TAT_signal"/>
    <property type="match status" value="1"/>
</dbReference>
<name>A0ABP9R5J1_9RHOO</name>
<protein>
    <submittedName>
        <fullName evidence="1">DUF1501 domain-containing protein</fullName>
    </submittedName>
</protein>
<comment type="caution">
    <text evidence="1">The sequence shown here is derived from an EMBL/GenBank/DDBJ whole genome shotgun (WGS) entry which is preliminary data.</text>
</comment>
<dbReference type="EMBL" id="BAABLD010000017">
    <property type="protein sequence ID" value="GAA5171682.1"/>
    <property type="molecule type" value="Genomic_DNA"/>
</dbReference>
<dbReference type="InterPro" id="IPR006311">
    <property type="entry name" value="TAT_signal"/>
</dbReference>
<reference evidence="2" key="1">
    <citation type="journal article" date="2019" name="Int. J. Syst. Evol. Microbiol.">
        <title>The Global Catalogue of Microorganisms (GCM) 10K type strain sequencing project: providing services to taxonomists for standard genome sequencing and annotation.</title>
        <authorList>
            <consortium name="The Broad Institute Genomics Platform"/>
            <consortium name="The Broad Institute Genome Sequencing Center for Infectious Disease"/>
            <person name="Wu L."/>
            <person name="Ma J."/>
        </authorList>
    </citation>
    <scope>NUCLEOTIDE SEQUENCE [LARGE SCALE GENOMIC DNA]</scope>
    <source>
        <strain evidence="2">JCM 18715</strain>
    </source>
</reference>
<proteinExistence type="predicted"/>
<dbReference type="NCBIfam" id="TIGR01409">
    <property type="entry name" value="TAT_signal_seq"/>
    <property type="match status" value="1"/>
</dbReference>
<sequence length="450" mass="48226">MNNMTTNIQRRRFLKYAGATGAGAALLSQLDALAQLSTSEDYRALVCIFMFGGNDGNNLLVPYETSDYNRYAGIRSNLALPRDALQLIAPSNTGGIRYGLHPAMSGIKQLFDTGKAAVVANVGPLMVPTSKAQWNARSVPLPDNLFSHSDQQAQWQASLYQTPRSGWGGRLVERMVDGSTLNRGYSVVSVTGNNLWETSDSVLTPYKVSASGNFGFDFYDPKGSDPLSAAITATMSEKHDHLLEQGWLDVMARSIDVQAILTDALAGSALTTTFPDTGLGAQLRMVARLISARTRLGLKRQCFFCSIGGFDTHGEDQLQRQNELLGEISAAVSAFQTATTELSIANNVTLFTASDFGRTFTSNGQGSDHGWGSHHIIAGGAVQGGKLYGTFPTHQLNGPDDSGGNGNWIPTTSVETYAATLAKWFGASDAVLGEVFPRLGYFNADAGFFS</sequence>
<dbReference type="PANTHER" id="PTHR43737:SF1">
    <property type="entry name" value="DUF1501 DOMAIN-CONTAINING PROTEIN"/>
    <property type="match status" value="1"/>
</dbReference>
<dbReference type="Proteomes" id="UP001500547">
    <property type="component" value="Unassembled WGS sequence"/>
</dbReference>
<evidence type="ECO:0000313" key="2">
    <source>
        <dbReference type="Proteomes" id="UP001500547"/>
    </source>
</evidence>
<organism evidence="1 2">
    <name type="scientific">Viridibacterium curvum</name>
    <dbReference type="NCBI Taxonomy" id="1101404"/>
    <lineage>
        <taxon>Bacteria</taxon>
        <taxon>Pseudomonadati</taxon>
        <taxon>Pseudomonadota</taxon>
        <taxon>Betaproteobacteria</taxon>
        <taxon>Rhodocyclales</taxon>
        <taxon>Rhodocyclaceae</taxon>
        <taxon>Viridibacterium</taxon>
    </lineage>
</organism>
<gene>
    <name evidence="1" type="ORF">GCM10025770_36700</name>
</gene>
<keyword evidence="2" id="KW-1185">Reference proteome</keyword>
<dbReference type="InterPro" id="IPR019546">
    <property type="entry name" value="TAT_signal_bac_arc"/>
</dbReference>
<dbReference type="PANTHER" id="PTHR43737">
    <property type="entry name" value="BLL7424 PROTEIN"/>
    <property type="match status" value="1"/>
</dbReference>
<dbReference type="InterPro" id="IPR010869">
    <property type="entry name" value="DUF1501"/>
</dbReference>
<accession>A0ABP9R5J1</accession>